<evidence type="ECO:0000259" key="2">
    <source>
        <dbReference type="Pfam" id="PF01370"/>
    </source>
</evidence>
<name>A0A841Q383_9BACI</name>
<evidence type="ECO:0000313" key="5">
    <source>
        <dbReference type="Proteomes" id="UP000581688"/>
    </source>
</evidence>
<keyword evidence="5" id="KW-1185">Reference proteome</keyword>
<accession>A0A841Q383</accession>
<dbReference type="CDD" id="cd05242">
    <property type="entry name" value="SDR_a8"/>
    <property type="match status" value="1"/>
</dbReference>
<feature type="domain" description="NAD-dependent epimerase/dehydratase" evidence="2">
    <location>
        <begin position="3"/>
        <end position="218"/>
    </location>
</feature>
<evidence type="ECO:0000259" key="3">
    <source>
        <dbReference type="Pfam" id="PF08338"/>
    </source>
</evidence>
<dbReference type="NCBIfam" id="TIGR01777">
    <property type="entry name" value="yfcH"/>
    <property type="match status" value="1"/>
</dbReference>
<feature type="domain" description="DUF1731" evidence="3">
    <location>
        <begin position="253"/>
        <end position="299"/>
    </location>
</feature>
<dbReference type="SUPFAM" id="SSF51735">
    <property type="entry name" value="NAD(P)-binding Rossmann-fold domains"/>
    <property type="match status" value="1"/>
</dbReference>
<dbReference type="InterPro" id="IPR013549">
    <property type="entry name" value="DUF1731"/>
</dbReference>
<protein>
    <recommendedName>
        <fullName evidence="6">TIGR01777 family protein</fullName>
    </recommendedName>
</protein>
<dbReference type="AlphaFoldDB" id="A0A841Q383"/>
<evidence type="ECO:0008006" key="6">
    <source>
        <dbReference type="Google" id="ProtNLM"/>
    </source>
</evidence>
<proteinExistence type="inferred from homology"/>
<dbReference type="RefSeq" id="WP_174495387.1">
    <property type="nucleotide sequence ID" value="NZ_CADDWK010000003.1"/>
</dbReference>
<dbReference type="InterPro" id="IPR010099">
    <property type="entry name" value="SDR39U1"/>
</dbReference>
<organism evidence="4 5">
    <name type="scientific">Salirhabdus euzebyi</name>
    <dbReference type="NCBI Taxonomy" id="394506"/>
    <lineage>
        <taxon>Bacteria</taxon>
        <taxon>Bacillati</taxon>
        <taxon>Bacillota</taxon>
        <taxon>Bacilli</taxon>
        <taxon>Bacillales</taxon>
        <taxon>Bacillaceae</taxon>
        <taxon>Salirhabdus</taxon>
    </lineage>
</organism>
<evidence type="ECO:0000256" key="1">
    <source>
        <dbReference type="ARBA" id="ARBA00009353"/>
    </source>
</evidence>
<dbReference type="PANTHER" id="PTHR11092:SF0">
    <property type="entry name" value="EPIMERASE FAMILY PROTEIN SDR39U1"/>
    <property type="match status" value="1"/>
</dbReference>
<dbReference type="Pfam" id="PF01370">
    <property type="entry name" value="Epimerase"/>
    <property type="match status" value="1"/>
</dbReference>
<dbReference type="InterPro" id="IPR036291">
    <property type="entry name" value="NAD(P)-bd_dom_sf"/>
</dbReference>
<gene>
    <name evidence="4" type="ORF">HNQ94_001290</name>
</gene>
<comment type="similarity">
    <text evidence="1">Belongs to the NAD(P)-dependent epimerase/dehydratase family. SDR39U1 subfamily.</text>
</comment>
<dbReference type="InterPro" id="IPR001509">
    <property type="entry name" value="Epimerase_deHydtase"/>
</dbReference>
<reference evidence="4 5" key="1">
    <citation type="submission" date="2020-08" db="EMBL/GenBank/DDBJ databases">
        <title>Genomic Encyclopedia of Type Strains, Phase IV (KMG-IV): sequencing the most valuable type-strain genomes for metagenomic binning, comparative biology and taxonomic classification.</title>
        <authorList>
            <person name="Goeker M."/>
        </authorList>
    </citation>
    <scope>NUCLEOTIDE SEQUENCE [LARGE SCALE GENOMIC DNA]</scope>
    <source>
        <strain evidence="4 5">DSM 19612</strain>
    </source>
</reference>
<dbReference type="EMBL" id="JACHGH010000003">
    <property type="protein sequence ID" value="MBB6452844.1"/>
    <property type="molecule type" value="Genomic_DNA"/>
</dbReference>
<dbReference type="Pfam" id="PF08338">
    <property type="entry name" value="DUF1731"/>
    <property type="match status" value="1"/>
</dbReference>
<sequence length="302" mass="33809">MNILIAGGTGFIGQKIVQSFDPKQDTIYILTRSSTKKSDSPHIHYITWLNENENSVIALPDIDVVINLAGDPLNKGRWTEKKKKEIIESRKKSTRSIIQLMNSFSRKPNVFINASAVGIYGNSFSETFTEQSQSLENSFPAKVCTIWEKEAIVAKELGIRTVVGRIGVVLSKDGGALPKMALPYHLFGGGKVASGKQWVSWIHMDDLVQLFHFIIQNEQIEGPVNLTAPNPTQMNELGKAIGKALKRPHWIPVPTIMLRLIFGQMSEFLTEGQRVIPHKVENLGFTFTHKNVKDALQNIYNE</sequence>
<dbReference type="PANTHER" id="PTHR11092">
    <property type="entry name" value="SUGAR NUCLEOTIDE EPIMERASE RELATED"/>
    <property type="match status" value="1"/>
</dbReference>
<dbReference type="Gene3D" id="3.40.50.720">
    <property type="entry name" value="NAD(P)-binding Rossmann-like Domain"/>
    <property type="match status" value="1"/>
</dbReference>
<dbReference type="Proteomes" id="UP000581688">
    <property type="component" value="Unassembled WGS sequence"/>
</dbReference>
<comment type="caution">
    <text evidence="4">The sequence shown here is derived from an EMBL/GenBank/DDBJ whole genome shotgun (WGS) entry which is preliminary data.</text>
</comment>
<evidence type="ECO:0000313" key="4">
    <source>
        <dbReference type="EMBL" id="MBB6452844.1"/>
    </source>
</evidence>